<dbReference type="InterPro" id="IPR027417">
    <property type="entry name" value="P-loop_NTPase"/>
</dbReference>
<dbReference type="Gene3D" id="3.40.50.300">
    <property type="entry name" value="P-loop containing nucleotide triphosphate hydrolases"/>
    <property type="match status" value="1"/>
</dbReference>
<evidence type="ECO:0000313" key="3">
    <source>
        <dbReference type="Proteomes" id="UP000507470"/>
    </source>
</evidence>
<dbReference type="AlphaFoldDB" id="A0A6J8EB61"/>
<evidence type="ECO:0000256" key="1">
    <source>
        <dbReference type="SAM" id="MobiDB-lite"/>
    </source>
</evidence>
<protein>
    <submittedName>
        <fullName evidence="2">Uncharacterized protein</fullName>
    </submittedName>
</protein>
<gene>
    <name evidence="2" type="ORF">MCOR_48976</name>
</gene>
<organism evidence="2 3">
    <name type="scientific">Mytilus coruscus</name>
    <name type="common">Sea mussel</name>
    <dbReference type="NCBI Taxonomy" id="42192"/>
    <lineage>
        <taxon>Eukaryota</taxon>
        <taxon>Metazoa</taxon>
        <taxon>Spiralia</taxon>
        <taxon>Lophotrochozoa</taxon>
        <taxon>Mollusca</taxon>
        <taxon>Bivalvia</taxon>
        <taxon>Autobranchia</taxon>
        <taxon>Pteriomorphia</taxon>
        <taxon>Mytilida</taxon>
        <taxon>Mytiloidea</taxon>
        <taxon>Mytilidae</taxon>
        <taxon>Mytilinae</taxon>
        <taxon>Mytilus</taxon>
    </lineage>
</organism>
<feature type="region of interest" description="Disordered" evidence="1">
    <location>
        <begin position="171"/>
        <end position="217"/>
    </location>
</feature>
<reference evidence="2 3" key="1">
    <citation type="submission" date="2020-06" db="EMBL/GenBank/DDBJ databases">
        <authorList>
            <person name="Li R."/>
            <person name="Bekaert M."/>
        </authorList>
    </citation>
    <scope>NUCLEOTIDE SEQUENCE [LARGE SCALE GENOMIC DNA]</scope>
    <source>
        <strain evidence="3">wild</strain>
    </source>
</reference>
<accession>A0A6J8EB61</accession>
<sequence length="229" mass="26375">MMIPCIRSLKETNQEATAENYFRFYEEFLAHNSKQAFLHLQILSSSSLSKWDSIPEQIFQDEIRLADVVDSILMTPKIIKTVAVKNYREQWFMCVPVFSSRAEFWLTATHDRLHYEKTNVLSLLRPITRALNENDYNSALSTLKRLVFTTTVVSMGLNLLSVTQIIHYKPPRSVTNKPPRSVTNKPPRSVTNKPPRSVTNKPPRSVTNKPPRSVTNNFQELIELKGEVK</sequence>
<dbReference type="Proteomes" id="UP000507470">
    <property type="component" value="Unassembled WGS sequence"/>
</dbReference>
<feature type="compositionally biased region" description="Polar residues" evidence="1">
    <location>
        <begin position="173"/>
        <end position="217"/>
    </location>
</feature>
<keyword evidence="3" id="KW-1185">Reference proteome</keyword>
<name>A0A6J8EB61_MYTCO</name>
<dbReference type="EMBL" id="CACVKT020008627">
    <property type="protein sequence ID" value="CAC5416341.1"/>
    <property type="molecule type" value="Genomic_DNA"/>
</dbReference>
<evidence type="ECO:0000313" key="2">
    <source>
        <dbReference type="EMBL" id="CAC5416341.1"/>
    </source>
</evidence>
<proteinExistence type="predicted"/>